<dbReference type="EMBL" id="JARFYM010000003">
    <property type="protein sequence ID" value="MDL2398622.1"/>
    <property type="molecule type" value="Genomic_DNA"/>
</dbReference>
<feature type="domain" description="NTP pyrophosphohydrolase MazG-like" evidence="1">
    <location>
        <begin position="30"/>
        <end position="103"/>
    </location>
</feature>
<protein>
    <submittedName>
        <fullName evidence="2">Nucleoside triphosphate pyrophosphohydrolase</fullName>
        <ecNumber evidence="2">3.6.1.9</ecNumber>
    </submittedName>
</protein>
<evidence type="ECO:0000313" key="2">
    <source>
        <dbReference type="EMBL" id="MDL2398622.1"/>
    </source>
</evidence>
<dbReference type="NCBIfam" id="TIGR00444">
    <property type="entry name" value="mazG"/>
    <property type="match status" value="1"/>
</dbReference>
<organism evidence="2 3">
    <name type="scientific">Rhizobium mayense</name>
    <dbReference type="NCBI Taxonomy" id="1312184"/>
    <lineage>
        <taxon>Bacteria</taxon>
        <taxon>Pseudomonadati</taxon>
        <taxon>Pseudomonadota</taxon>
        <taxon>Alphaproteobacteria</taxon>
        <taxon>Hyphomicrobiales</taxon>
        <taxon>Rhizobiaceae</taxon>
        <taxon>Rhizobium/Agrobacterium group</taxon>
        <taxon>Rhizobium</taxon>
    </lineage>
</organism>
<dbReference type="InterPro" id="IPR011551">
    <property type="entry name" value="NTP_PyrPHydrolase_MazG"/>
</dbReference>
<dbReference type="Gene3D" id="1.10.287.1080">
    <property type="entry name" value="MazG-like"/>
    <property type="match status" value="2"/>
</dbReference>
<dbReference type="PANTHER" id="PTHR30522:SF0">
    <property type="entry name" value="NUCLEOSIDE TRIPHOSPHATE PYROPHOSPHOHYDROLASE"/>
    <property type="match status" value="1"/>
</dbReference>
<keyword evidence="2" id="KW-0378">Hydrolase</keyword>
<dbReference type="InterPro" id="IPR048011">
    <property type="entry name" value="NTP-PPase_MazG-like_C"/>
</dbReference>
<dbReference type="PANTHER" id="PTHR30522">
    <property type="entry name" value="NUCLEOSIDE TRIPHOSPHATE PYROPHOSPHOHYDROLASE"/>
    <property type="match status" value="1"/>
</dbReference>
<dbReference type="Pfam" id="PF03819">
    <property type="entry name" value="MazG"/>
    <property type="match status" value="2"/>
</dbReference>
<name>A0ABT7JQJ3_9HYPH</name>
<comment type="caution">
    <text evidence="2">The sequence shown here is derived from an EMBL/GenBank/DDBJ whole genome shotgun (WGS) entry which is preliminary data.</text>
</comment>
<feature type="domain" description="NTP pyrophosphohydrolase MazG-like" evidence="1">
    <location>
        <begin position="178"/>
        <end position="242"/>
    </location>
</feature>
<reference evidence="2" key="1">
    <citation type="submission" date="2023-06" db="EMBL/GenBank/DDBJ databases">
        <title>Phylogenetic Diversity of Rhizobium strains.</title>
        <authorList>
            <person name="Moura F.T."/>
            <person name="Helene L.C.F."/>
            <person name="Hungria M."/>
        </authorList>
    </citation>
    <scope>NUCLEOTIDE SEQUENCE</scope>
    <source>
        <strain evidence="2">CCGE526</strain>
    </source>
</reference>
<dbReference type="Proteomes" id="UP001172645">
    <property type="component" value="Unassembled WGS sequence"/>
</dbReference>
<accession>A0ABT7JQJ3</accession>
<evidence type="ECO:0000259" key="1">
    <source>
        <dbReference type="Pfam" id="PF03819"/>
    </source>
</evidence>
<evidence type="ECO:0000313" key="3">
    <source>
        <dbReference type="Proteomes" id="UP001172645"/>
    </source>
</evidence>
<sequence length="278" mass="31416">MEASRDISRLIEVMAALRNPETGCPWDIVQSFETIKPYTIEEAYEVSDAIERKDMDDLCEELGDLLLQVVYHARMAEEAGEFSFGDVVEAITRKMIRRHPHVFAVSSADTPDAVKVQWEEIKADEKRERAERRARRGISEDFKTGFLGSVQRSFPALTEALKLQERAANVGFDWSAPEPILDKIEEEIDELRVALASGDKAKVSDELGDLIFAVVNIGRHVNADPEQALRGTNTKFRRRFNHIETTLAAEGETLDGASLERMEDIWQAAKVIERQLAE</sequence>
<dbReference type="CDD" id="cd11528">
    <property type="entry name" value="NTP-PPase_MazG_Nterm"/>
    <property type="match status" value="1"/>
</dbReference>
<gene>
    <name evidence="2" type="primary">mazG</name>
    <name evidence="2" type="ORF">PY649_06950</name>
</gene>
<dbReference type="GO" id="GO:0047429">
    <property type="term" value="F:nucleoside triphosphate diphosphatase activity"/>
    <property type="evidence" value="ECO:0007669"/>
    <property type="project" value="UniProtKB-EC"/>
</dbReference>
<dbReference type="CDD" id="cd11529">
    <property type="entry name" value="NTP-PPase_MazG_Cterm"/>
    <property type="match status" value="1"/>
</dbReference>
<dbReference type="InterPro" id="IPR048015">
    <property type="entry name" value="NTP-PPase_MazG-like_N"/>
</dbReference>
<dbReference type="SUPFAM" id="SSF101386">
    <property type="entry name" value="all-alpha NTP pyrophosphatases"/>
    <property type="match status" value="2"/>
</dbReference>
<dbReference type="EC" id="3.6.1.9" evidence="2"/>
<dbReference type="NCBIfam" id="NF007113">
    <property type="entry name" value="PRK09562.1"/>
    <property type="match status" value="1"/>
</dbReference>
<proteinExistence type="predicted"/>
<dbReference type="InterPro" id="IPR004518">
    <property type="entry name" value="MazG-like_dom"/>
</dbReference>
<dbReference type="RefSeq" id="WP_285867482.1">
    <property type="nucleotide sequence ID" value="NZ_JARFYM010000003.1"/>
</dbReference>
<keyword evidence="3" id="KW-1185">Reference proteome</keyword>